<dbReference type="RefSeq" id="WP_161704835.1">
    <property type="nucleotide sequence ID" value="NZ_JAAAHS010000459.1"/>
</dbReference>
<name>A0A964V0H2_9ACTN</name>
<dbReference type="OrthoDB" id="4335460at2"/>
<sequence length="203" mass="19719">MSENSFEQDVLAELGDDKLHEIAGLLGPGTDNDTAKNFVGDTVSALSGGLQERAEGAPEEAAEVRQAFAEVGDEAAGATAGAAAGAAAGDGNTLQGVASFGGLGGLLSGGMMAGVLTKVSRPVAQAVSKRTGIPAPTVSRAIEMLIPVLLTVFAKPAAGAKKQPGATSSPGAAPASGTASAQGRQGGGLDLGELLGQILGGKK</sequence>
<keyword evidence="3" id="KW-1185">Reference proteome</keyword>
<evidence type="ECO:0000313" key="2">
    <source>
        <dbReference type="EMBL" id="NBE56297.1"/>
    </source>
</evidence>
<dbReference type="EMBL" id="JAAAHS010000459">
    <property type="protein sequence ID" value="NBE56297.1"/>
    <property type="molecule type" value="Genomic_DNA"/>
</dbReference>
<protein>
    <recommendedName>
        <fullName evidence="4">DUF937 domain-containing protein</fullName>
    </recommendedName>
</protein>
<feature type="compositionally biased region" description="Low complexity" evidence="1">
    <location>
        <begin position="160"/>
        <end position="183"/>
    </location>
</feature>
<proteinExistence type="predicted"/>
<feature type="region of interest" description="Disordered" evidence="1">
    <location>
        <begin position="160"/>
        <end position="189"/>
    </location>
</feature>
<evidence type="ECO:0000313" key="3">
    <source>
        <dbReference type="Proteomes" id="UP000598297"/>
    </source>
</evidence>
<organism evidence="2 3">
    <name type="scientific">Streptomyces boluensis</name>
    <dbReference type="NCBI Taxonomy" id="1775135"/>
    <lineage>
        <taxon>Bacteria</taxon>
        <taxon>Bacillati</taxon>
        <taxon>Actinomycetota</taxon>
        <taxon>Actinomycetes</taxon>
        <taxon>Kitasatosporales</taxon>
        <taxon>Streptomycetaceae</taxon>
        <taxon>Streptomyces</taxon>
    </lineage>
</organism>
<dbReference type="AlphaFoldDB" id="A0A964V0H2"/>
<accession>A0A964V0H2</accession>
<gene>
    <name evidence="2" type="ORF">GUY60_33670</name>
</gene>
<dbReference type="InterPro" id="IPR009282">
    <property type="entry name" value="DUF937"/>
</dbReference>
<comment type="caution">
    <text evidence="2">The sequence shown here is derived from an EMBL/GenBank/DDBJ whole genome shotgun (WGS) entry which is preliminary data.</text>
</comment>
<evidence type="ECO:0008006" key="4">
    <source>
        <dbReference type="Google" id="ProtNLM"/>
    </source>
</evidence>
<evidence type="ECO:0000256" key="1">
    <source>
        <dbReference type="SAM" id="MobiDB-lite"/>
    </source>
</evidence>
<dbReference type="Proteomes" id="UP000598297">
    <property type="component" value="Unassembled WGS sequence"/>
</dbReference>
<reference evidence="2" key="1">
    <citation type="submission" date="2020-01" db="EMBL/GenBank/DDBJ databases">
        <title>Whole-genome analyses of novel actinobacteria.</title>
        <authorList>
            <person name="Sahin N."/>
        </authorList>
    </citation>
    <scope>NUCLEOTIDE SEQUENCE</scope>
    <source>
        <strain evidence="2">YC537</strain>
    </source>
</reference>
<dbReference type="Pfam" id="PF06078">
    <property type="entry name" value="DUF937"/>
    <property type="match status" value="1"/>
</dbReference>